<evidence type="ECO:0000313" key="3">
    <source>
        <dbReference type="EMBL" id="QVT81047.1"/>
    </source>
</evidence>
<dbReference type="Proteomes" id="UP000679307">
    <property type="component" value="Chromosome"/>
</dbReference>
<gene>
    <name evidence="3" type="primary">alaE</name>
    <name evidence="3" type="ORF">ENKNEFLB_03453</name>
</gene>
<reference evidence="3 4" key="1">
    <citation type="submission" date="2021-05" db="EMBL/GenBank/DDBJ databases">
        <title>Complete genome of Nocardioides aquaticus KCTC 9944T isolated from meromictic and hypersaline Ekho Lake, Antarctica.</title>
        <authorList>
            <person name="Hwang K."/>
            <person name="Kim K.M."/>
            <person name="Choe H."/>
        </authorList>
    </citation>
    <scope>NUCLEOTIDE SEQUENCE [LARGE SCALE GENOMIC DNA]</scope>
    <source>
        <strain evidence="3 4">KCTC 9944</strain>
    </source>
</reference>
<dbReference type="PROSITE" id="PS51257">
    <property type="entry name" value="PROKAR_LIPOPROTEIN"/>
    <property type="match status" value="1"/>
</dbReference>
<keyword evidence="4" id="KW-1185">Reference proteome</keyword>
<feature type="region of interest" description="Disordered" evidence="1">
    <location>
        <begin position="454"/>
        <end position="473"/>
    </location>
</feature>
<evidence type="ECO:0000256" key="1">
    <source>
        <dbReference type="SAM" id="MobiDB-lite"/>
    </source>
</evidence>
<name>A0ABX8EP93_9ACTN</name>
<feature type="chain" id="PRO_5047113374" evidence="2">
    <location>
        <begin position="44"/>
        <end position="473"/>
    </location>
</feature>
<feature type="signal peptide" evidence="2">
    <location>
        <begin position="1"/>
        <end position="43"/>
    </location>
</feature>
<keyword evidence="2" id="KW-0732">Signal</keyword>
<proteinExistence type="predicted"/>
<protein>
    <submittedName>
        <fullName evidence="3">L-alanine exporter AlaE</fullName>
    </submittedName>
</protein>
<evidence type="ECO:0000256" key="2">
    <source>
        <dbReference type="SAM" id="SignalP"/>
    </source>
</evidence>
<sequence length="473" mass="46737">MRTTPPTGTLAPPSRLVAMAAVAAACILAVTTLQMQGLTPAHAATGSVVVVVKSPGAPSAGESAVRARLVAAGHAVTLADDNAVVAADVAAADLVLISSTVSDSVLGSRLAGVSVPVWVAKPYLLDNYGLAGAGAGTAYGTRPGGAVDVTDPAHPAAAGRSGAVAFQAAGQQLSFGRAPTSAHVVATAGGEATVYAVAAGDPLAGGSAAPACRLTFPLVNDAPTTFTADAWAMFDATAAWAVAGCESLPPTPSGTSVAYVAGAPGALSAQEQWVIDRIAGAGHDVAVLDDTTVTPATVGGTDLVVIGHSVNPGTLGDKLLDTPVPVWIAKPYSLPRFQVTGPTAGTDYGDKPGRTWVVTGGHPLAAGRSGTLTAYSETRRVSWGRPVSEATVVATADGSPTVFTVPAGVTLASGTEAAGCRYTFPLFALGPTSMTADARAMFDAAVEWGVGGCGSSEPPVGGSSTSWWSPSTA</sequence>
<evidence type="ECO:0000313" key="4">
    <source>
        <dbReference type="Proteomes" id="UP000679307"/>
    </source>
</evidence>
<dbReference type="RefSeq" id="WP_214056484.1">
    <property type="nucleotide sequence ID" value="NZ_BAAAHS010000058.1"/>
</dbReference>
<organism evidence="3 4">
    <name type="scientific">Nocardioides aquaticus</name>
    <dbReference type="NCBI Taxonomy" id="160826"/>
    <lineage>
        <taxon>Bacteria</taxon>
        <taxon>Bacillati</taxon>
        <taxon>Actinomycetota</taxon>
        <taxon>Actinomycetes</taxon>
        <taxon>Propionibacteriales</taxon>
        <taxon>Nocardioidaceae</taxon>
        <taxon>Nocardioides</taxon>
    </lineage>
</organism>
<accession>A0ABX8EP93</accession>
<dbReference type="EMBL" id="CP075371">
    <property type="protein sequence ID" value="QVT81047.1"/>
    <property type="molecule type" value="Genomic_DNA"/>
</dbReference>
<feature type="compositionally biased region" description="Low complexity" evidence="1">
    <location>
        <begin position="459"/>
        <end position="473"/>
    </location>
</feature>